<reference evidence="1" key="1">
    <citation type="submission" date="2018-07" db="EMBL/GenBank/DDBJ databases">
        <authorList>
            <person name="Quirk P.G."/>
            <person name="Krulwich T.A."/>
        </authorList>
    </citation>
    <scope>NUCLEOTIDE SEQUENCE</scope>
    <source>
        <strain evidence="1">96224</strain>
    </source>
</reference>
<dbReference type="EMBL" id="UIGY01000026">
    <property type="protein sequence ID" value="SUZ08583.1"/>
    <property type="molecule type" value="Genomic_DNA"/>
</dbReference>
<accession>A0A381L3U4</accession>
<gene>
    <name evidence="1" type="ORF">BGT96224V2_LOCUS1741</name>
</gene>
<name>A0A381L3U4_BLUGR</name>
<dbReference type="AlphaFoldDB" id="A0A381L3U4"/>
<feature type="non-terminal residue" evidence="1">
    <location>
        <position position="1"/>
    </location>
</feature>
<evidence type="ECO:0000313" key="1">
    <source>
        <dbReference type="EMBL" id="SUZ08583.1"/>
    </source>
</evidence>
<organism evidence="1">
    <name type="scientific">Blumeria graminis f. sp. tritici 96224</name>
    <dbReference type="NCBI Taxonomy" id="1268274"/>
    <lineage>
        <taxon>Eukaryota</taxon>
        <taxon>Fungi</taxon>
        <taxon>Dikarya</taxon>
        <taxon>Ascomycota</taxon>
        <taxon>Pezizomycotina</taxon>
        <taxon>Leotiomycetes</taxon>
        <taxon>Erysiphales</taxon>
        <taxon>Erysiphaceae</taxon>
        <taxon>Blumeria</taxon>
    </lineage>
</organism>
<proteinExistence type="predicted"/>
<sequence>AYLKPLHLSLDLQLTLQITKSHKIIMKEEPGLSTSLKIKIVAGALTLAITLEFAPKLT</sequence>
<protein>
    <submittedName>
        <fullName evidence="1">Bgt-20255</fullName>
    </submittedName>
</protein>